<accession>A0A160KTR2</accession>
<dbReference type="OrthoDB" id="4113332at2"/>
<keyword evidence="5" id="KW-1185">Reference proteome</keyword>
<sequence length="111" mass="12039">MAQKVTLVDDIDGSLIDDDGGTIRFSIDGSNYEIDLSADNTSKLHKALDKFVLNSRKVRAASLAAPSSGAARKSDPERLRAVREWANANGYRVSSRGRIPQEVMDAFDAAN</sequence>
<gene>
    <name evidence="4" type="ORF">A6122_2076</name>
</gene>
<dbReference type="EMBL" id="CP015515">
    <property type="protein sequence ID" value="AND17200.1"/>
    <property type="molecule type" value="Genomic_DNA"/>
</dbReference>
<organism evidence="4 5">
    <name type="scientific">Rathayibacter tritici</name>
    <dbReference type="NCBI Taxonomy" id="33888"/>
    <lineage>
        <taxon>Bacteria</taxon>
        <taxon>Bacillati</taxon>
        <taxon>Actinomycetota</taxon>
        <taxon>Actinomycetes</taxon>
        <taxon>Micrococcales</taxon>
        <taxon>Microbacteriaceae</taxon>
        <taxon>Rathayibacter</taxon>
    </lineage>
</organism>
<dbReference type="InterPro" id="IPR055370">
    <property type="entry name" value="Lsr2_DNA-bd"/>
</dbReference>
<dbReference type="InterPro" id="IPR042261">
    <property type="entry name" value="Lsr2-like_dimerization"/>
</dbReference>
<dbReference type="InterPro" id="IPR036625">
    <property type="entry name" value="E3-bd_dom_sf"/>
</dbReference>
<evidence type="ECO:0000256" key="1">
    <source>
        <dbReference type="ARBA" id="ARBA00023125"/>
    </source>
</evidence>
<dbReference type="InterPro" id="IPR024412">
    <property type="entry name" value="Lsr2_dim_dom"/>
</dbReference>
<dbReference type="STRING" id="33888.A6122_2076"/>
<dbReference type="RefSeq" id="WP_068254737.1">
    <property type="nucleotide sequence ID" value="NZ_CP015515.1"/>
</dbReference>
<evidence type="ECO:0008006" key="6">
    <source>
        <dbReference type="Google" id="ProtNLM"/>
    </source>
</evidence>
<dbReference type="AlphaFoldDB" id="A0A160KTR2"/>
<dbReference type="Proteomes" id="UP000077071">
    <property type="component" value="Chromosome"/>
</dbReference>
<evidence type="ECO:0000313" key="4">
    <source>
        <dbReference type="EMBL" id="AND17200.1"/>
    </source>
</evidence>
<evidence type="ECO:0000313" key="5">
    <source>
        <dbReference type="Proteomes" id="UP000077071"/>
    </source>
</evidence>
<evidence type="ECO:0000259" key="3">
    <source>
        <dbReference type="Pfam" id="PF23359"/>
    </source>
</evidence>
<keyword evidence="1" id="KW-0238">DNA-binding</keyword>
<dbReference type="GO" id="GO:0016746">
    <property type="term" value="F:acyltransferase activity"/>
    <property type="evidence" value="ECO:0007669"/>
    <property type="project" value="InterPro"/>
</dbReference>
<evidence type="ECO:0000259" key="2">
    <source>
        <dbReference type="Pfam" id="PF11774"/>
    </source>
</evidence>
<feature type="domain" description="Lsr2 dimerization" evidence="2">
    <location>
        <begin position="1"/>
        <end position="58"/>
    </location>
</feature>
<dbReference type="GO" id="GO:0003677">
    <property type="term" value="F:DNA binding"/>
    <property type="evidence" value="ECO:0007669"/>
    <property type="project" value="UniProtKB-KW"/>
</dbReference>
<proteinExistence type="predicted"/>
<dbReference type="Pfam" id="PF23359">
    <property type="entry name" value="Lsr2_DNA-bd"/>
    <property type="match status" value="1"/>
</dbReference>
<protein>
    <recommendedName>
        <fullName evidence="6">Lsr2 family protein</fullName>
    </recommendedName>
</protein>
<dbReference type="Gene3D" id="4.10.320.10">
    <property type="entry name" value="E3-binding domain"/>
    <property type="match status" value="1"/>
</dbReference>
<dbReference type="KEGG" id="rtn:A6122_2076"/>
<feature type="domain" description="Lsr2 DNA-binding" evidence="3">
    <location>
        <begin position="75"/>
        <end position="110"/>
    </location>
</feature>
<name>A0A160KTR2_9MICO</name>
<reference evidence="4 5" key="1">
    <citation type="submission" date="2016-05" db="EMBL/GenBank/DDBJ databases">
        <title>Complete genome sequence of Rathayibacter tritici NCPPB 1953.</title>
        <authorList>
            <person name="Park J."/>
            <person name="Lee H.-H."/>
            <person name="Lee S.-W."/>
            <person name="Seo Y.-S."/>
        </authorList>
    </citation>
    <scope>NUCLEOTIDE SEQUENCE [LARGE SCALE GENOMIC DNA]</scope>
    <source>
        <strain evidence="4 5">NCPPB 1953</strain>
    </source>
</reference>
<dbReference type="Gene3D" id="3.30.60.230">
    <property type="entry name" value="Lsr2, dimerization domain"/>
    <property type="match status" value="1"/>
</dbReference>
<dbReference type="PATRIC" id="fig|33888.3.peg.2301"/>
<dbReference type="Pfam" id="PF11774">
    <property type="entry name" value="Lsr2"/>
    <property type="match status" value="1"/>
</dbReference>